<comment type="caution">
    <text evidence="6">The sequence shown here is derived from an EMBL/GenBank/DDBJ whole genome shotgun (WGS) entry which is preliminary data.</text>
</comment>
<dbReference type="Proteomes" id="UP000604481">
    <property type="component" value="Unassembled WGS sequence"/>
</dbReference>
<accession>A0A8J7G1Y4</accession>
<evidence type="ECO:0000256" key="3">
    <source>
        <dbReference type="ARBA" id="ARBA00015384"/>
    </source>
</evidence>
<keyword evidence="5" id="KW-0186">Copper</keyword>
<comment type="subcellular location">
    <subcellularLocation>
        <location evidence="1">Cell inner membrane</location>
        <topology evidence="1">Single-pass type II membrane protein</topology>
        <orientation evidence="1">Periplasmic side</orientation>
    </subcellularLocation>
</comment>
<sequence length="161" mass="17318">MRNRRLAWKLGLTALIMSGFGLALAPLYDRLCRVLGLDRARAELASSSEVLRVEFDTNVAAGLPVRFTALTPVTVMHPGSRLQGRFLLENYGKHPVTIRAIPSFAPLRAAGVLHKIDCFCFNGMTLAAGETREVSVLLQAGPLPEGLGAATLSYVLQGEAT</sequence>
<keyword evidence="4" id="KW-0735">Signal-anchor</keyword>
<dbReference type="InterPro" id="IPR007533">
    <property type="entry name" value="Cyt_c_oxidase_assmbl_CtaG"/>
</dbReference>
<name>A0A8J7G1Y4_9NEIS</name>
<dbReference type="GO" id="GO:0005886">
    <property type="term" value="C:plasma membrane"/>
    <property type="evidence" value="ECO:0007669"/>
    <property type="project" value="UniProtKB-SubCell"/>
</dbReference>
<evidence type="ECO:0000256" key="2">
    <source>
        <dbReference type="ARBA" id="ARBA00009620"/>
    </source>
</evidence>
<gene>
    <name evidence="6" type="ORF">INR99_14205</name>
</gene>
<evidence type="ECO:0000256" key="5">
    <source>
        <dbReference type="ARBA" id="ARBA00023008"/>
    </source>
</evidence>
<dbReference type="Gene3D" id="2.60.370.10">
    <property type="entry name" value="Ctag/Cox11"/>
    <property type="match status" value="1"/>
</dbReference>
<comment type="similarity">
    <text evidence="2">Belongs to the COX11/CtaG family.</text>
</comment>
<proteinExistence type="inferred from homology"/>
<organism evidence="6 7">
    <name type="scientific">Chitinilyticum piscinae</name>
    <dbReference type="NCBI Taxonomy" id="2866724"/>
    <lineage>
        <taxon>Bacteria</taxon>
        <taxon>Pseudomonadati</taxon>
        <taxon>Pseudomonadota</taxon>
        <taxon>Betaproteobacteria</taxon>
        <taxon>Neisseriales</taxon>
        <taxon>Chitinibacteraceae</taxon>
        <taxon>Chitinilyticum</taxon>
    </lineage>
</organism>
<protein>
    <recommendedName>
        <fullName evidence="3">Cytochrome c oxidase assembly protein CtaG</fullName>
    </recommendedName>
</protein>
<dbReference type="InterPro" id="IPR023471">
    <property type="entry name" value="CtaG/Cox11_dom_sf"/>
</dbReference>
<evidence type="ECO:0000313" key="7">
    <source>
        <dbReference type="Proteomes" id="UP000604481"/>
    </source>
</evidence>
<dbReference type="RefSeq" id="WP_194117038.1">
    <property type="nucleotide sequence ID" value="NZ_JADFUA010000010.1"/>
</dbReference>
<evidence type="ECO:0000256" key="4">
    <source>
        <dbReference type="ARBA" id="ARBA00022968"/>
    </source>
</evidence>
<dbReference type="Pfam" id="PF04442">
    <property type="entry name" value="CtaG_Cox11"/>
    <property type="match status" value="1"/>
</dbReference>
<reference evidence="6 7" key="1">
    <citation type="submission" date="2020-10" db="EMBL/GenBank/DDBJ databases">
        <title>The genome sequence of Chitinilyticum litopenaei 4Y14.</title>
        <authorList>
            <person name="Liu Y."/>
        </authorList>
    </citation>
    <scope>NUCLEOTIDE SEQUENCE [LARGE SCALE GENOMIC DNA]</scope>
    <source>
        <strain evidence="6 7">4Y14</strain>
    </source>
</reference>
<dbReference type="EMBL" id="JADFUA010000010">
    <property type="protein sequence ID" value="MBE9610490.1"/>
    <property type="molecule type" value="Genomic_DNA"/>
</dbReference>
<keyword evidence="7" id="KW-1185">Reference proteome</keyword>
<evidence type="ECO:0000313" key="6">
    <source>
        <dbReference type="EMBL" id="MBE9610490.1"/>
    </source>
</evidence>
<evidence type="ECO:0000256" key="1">
    <source>
        <dbReference type="ARBA" id="ARBA00004382"/>
    </source>
</evidence>
<dbReference type="SUPFAM" id="SSF110111">
    <property type="entry name" value="Ctag/Cox11"/>
    <property type="match status" value="1"/>
</dbReference>
<keyword evidence="4" id="KW-0812">Transmembrane</keyword>
<dbReference type="GO" id="GO:0005507">
    <property type="term" value="F:copper ion binding"/>
    <property type="evidence" value="ECO:0007669"/>
    <property type="project" value="InterPro"/>
</dbReference>
<dbReference type="AlphaFoldDB" id="A0A8J7G1Y4"/>